<dbReference type="EMBL" id="QGGT01000010">
    <property type="protein sequence ID" value="PWK31328.1"/>
    <property type="molecule type" value="Genomic_DNA"/>
</dbReference>
<dbReference type="GeneID" id="98344171"/>
<gene>
    <name evidence="1" type="ORF">C7419_11066</name>
</gene>
<dbReference type="InterPro" id="IPR007047">
    <property type="entry name" value="Flp_Fap"/>
</dbReference>
<keyword evidence="2" id="KW-1185">Reference proteome</keyword>
<comment type="caution">
    <text evidence="1">The sequence shown here is derived from an EMBL/GenBank/DDBJ whole genome shotgun (WGS) entry which is preliminary data.</text>
</comment>
<proteinExistence type="predicted"/>
<evidence type="ECO:0000313" key="2">
    <source>
        <dbReference type="Proteomes" id="UP000245754"/>
    </source>
</evidence>
<name>A0A316ENA1_9BURK</name>
<dbReference type="RefSeq" id="WP_109585532.1">
    <property type="nucleotide sequence ID" value="NZ_CAJPUX010000015.1"/>
</dbReference>
<reference evidence="1 2" key="1">
    <citation type="submission" date="2018-05" db="EMBL/GenBank/DDBJ databases">
        <title>Genomic Encyclopedia of Type Strains, Phase IV (KMG-V): Genome sequencing to study the core and pangenomes of soil and plant-associated prokaryotes.</title>
        <authorList>
            <person name="Whitman W."/>
        </authorList>
    </citation>
    <scope>NUCLEOTIDE SEQUENCE [LARGE SCALE GENOMIC DNA]</scope>
    <source>
        <strain evidence="1 2">SLV-132</strain>
    </source>
</reference>
<sequence>MKKVLARFHRQQRGATAIEYALIVGLVALGIAVGAKQLGGDISSGFTALGTTVKNMMTGTSSGSGSGT</sequence>
<dbReference type="AlphaFoldDB" id="A0A316ENA1"/>
<dbReference type="OrthoDB" id="5325135at2"/>
<evidence type="ECO:0000313" key="1">
    <source>
        <dbReference type="EMBL" id="PWK31328.1"/>
    </source>
</evidence>
<accession>A0A316ENA1</accession>
<dbReference type="Pfam" id="PF04964">
    <property type="entry name" value="Flp_Fap"/>
    <property type="match status" value="1"/>
</dbReference>
<dbReference type="Proteomes" id="UP000245754">
    <property type="component" value="Unassembled WGS sequence"/>
</dbReference>
<protein>
    <submittedName>
        <fullName evidence="1">Pilus assembly protein Flp/PilA</fullName>
    </submittedName>
</protein>
<organism evidence="1 2">
    <name type="scientific">Cupriavidus plantarum</name>
    <dbReference type="NCBI Taxonomy" id="942865"/>
    <lineage>
        <taxon>Bacteria</taxon>
        <taxon>Pseudomonadati</taxon>
        <taxon>Pseudomonadota</taxon>
        <taxon>Betaproteobacteria</taxon>
        <taxon>Burkholderiales</taxon>
        <taxon>Burkholderiaceae</taxon>
        <taxon>Cupriavidus</taxon>
    </lineage>
</organism>